<organism evidence="3 4">
    <name type="scientific">Opitutus terrae (strain DSM 11246 / JCM 15787 / PB90-1)</name>
    <dbReference type="NCBI Taxonomy" id="452637"/>
    <lineage>
        <taxon>Bacteria</taxon>
        <taxon>Pseudomonadati</taxon>
        <taxon>Verrucomicrobiota</taxon>
        <taxon>Opitutia</taxon>
        <taxon>Opitutales</taxon>
        <taxon>Opitutaceae</taxon>
        <taxon>Opitutus</taxon>
    </lineage>
</organism>
<dbReference type="HOGENOM" id="CLU_952602_0_0_0"/>
<evidence type="ECO:0000256" key="1">
    <source>
        <dbReference type="ARBA" id="ARBA00022801"/>
    </source>
</evidence>
<evidence type="ECO:0000313" key="3">
    <source>
        <dbReference type="EMBL" id="ACB76036.1"/>
    </source>
</evidence>
<dbReference type="InterPro" id="IPR036514">
    <property type="entry name" value="SGNH_hydro_sf"/>
</dbReference>
<accession>B1ZW22</accession>
<dbReference type="Proteomes" id="UP000007013">
    <property type="component" value="Chromosome"/>
</dbReference>
<dbReference type="Pfam" id="PF03629">
    <property type="entry name" value="SASA"/>
    <property type="match status" value="1"/>
</dbReference>
<dbReference type="InterPro" id="IPR005181">
    <property type="entry name" value="SASA"/>
</dbReference>
<keyword evidence="4" id="KW-1185">Reference proteome</keyword>
<sequence length="292" mass="30995">MQASSRRRIISTSAVFLGGVLAGIALQHHWPVGRWGRQSGPALQPAQVSTAQVAALPAHRRLIVVAVGQSNAANYAATRASGGAGVYALQRGQLFHASDPLPGADGERGSIWTRLGAQLAASQQFDAIVLAVAARGSSFARDWAPGGRTFPLLEATLTDLQRTGLAPDFILWHQGESEGLNATASGADYLAAVQAVQSHCQQMFPNSIFVVAQATLYYDAPRNEQIRLAQRTAGALPRAAVGPDLDQLDGDNRSDGVHFSARGATAAAELWFATLRPLIERRREAQVLPSHP</sequence>
<gene>
    <name evidence="3" type="ordered locus">Oter_2755</name>
</gene>
<dbReference type="AlphaFoldDB" id="B1ZW22"/>
<keyword evidence="1" id="KW-0378">Hydrolase</keyword>
<name>B1ZW22_OPITP</name>
<dbReference type="SUPFAM" id="SSF52266">
    <property type="entry name" value="SGNH hydrolase"/>
    <property type="match status" value="1"/>
</dbReference>
<feature type="domain" description="Sialate O-acetylesterase" evidence="2">
    <location>
        <begin position="116"/>
        <end position="265"/>
    </location>
</feature>
<dbReference type="EMBL" id="CP001032">
    <property type="protein sequence ID" value="ACB76036.1"/>
    <property type="molecule type" value="Genomic_DNA"/>
</dbReference>
<reference evidence="3 4" key="1">
    <citation type="journal article" date="2011" name="J. Bacteriol.">
        <title>Genome sequence of the verrucomicrobium Opitutus terrae PB90-1, an abundant inhabitant of rice paddy soil ecosystems.</title>
        <authorList>
            <person name="van Passel M.W."/>
            <person name="Kant R."/>
            <person name="Palva A."/>
            <person name="Copeland A."/>
            <person name="Lucas S."/>
            <person name="Lapidus A."/>
            <person name="Glavina del Rio T."/>
            <person name="Pitluck S."/>
            <person name="Goltsman E."/>
            <person name="Clum A."/>
            <person name="Sun H."/>
            <person name="Schmutz J."/>
            <person name="Larimer F.W."/>
            <person name="Land M.L."/>
            <person name="Hauser L."/>
            <person name="Kyrpides N."/>
            <person name="Mikhailova N."/>
            <person name="Richardson P.P."/>
            <person name="Janssen P.H."/>
            <person name="de Vos W.M."/>
            <person name="Smidt H."/>
        </authorList>
    </citation>
    <scope>NUCLEOTIDE SEQUENCE [LARGE SCALE GENOMIC DNA]</scope>
    <source>
        <strain evidence="4">DSM 11246 / JCM 15787 / PB90-1</strain>
    </source>
</reference>
<dbReference type="eggNOG" id="COG2755">
    <property type="taxonomic scope" value="Bacteria"/>
</dbReference>
<proteinExistence type="predicted"/>
<dbReference type="KEGG" id="ote:Oter_2755"/>
<dbReference type="GO" id="GO:0016788">
    <property type="term" value="F:hydrolase activity, acting on ester bonds"/>
    <property type="evidence" value="ECO:0007669"/>
    <property type="project" value="UniProtKB-ARBA"/>
</dbReference>
<dbReference type="Gene3D" id="3.40.50.1110">
    <property type="entry name" value="SGNH hydrolase"/>
    <property type="match status" value="1"/>
</dbReference>
<dbReference type="STRING" id="452637.Oter_2755"/>
<protein>
    <recommendedName>
        <fullName evidence="2">Sialate O-acetylesterase domain-containing protein</fullName>
    </recommendedName>
</protein>
<evidence type="ECO:0000259" key="2">
    <source>
        <dbReference type="Pfam" id="PF03629"/>
    </source>
</evidence>
<evidence type="ECO:0000313" key="4">
    <source>
        <dbReference type="Proteomes" id="UP000007013"/>
    </source>
</evidence>